<dbReference type="GO" id="GO:0007165">
    <property type="term" value="P:signal transduction"/>
    <property type="evidence" value="ECO:0007669"/>
    <property type="project" value="InterPro"/>
</dbReference>
<dbReference type="GO" id="GO:0031267">
    <property type="term" value="F:small GTPase binding"/>
    <property type="evidence" value="ECO:0007669"/>
    <property type="project" value="TreeGrafter"/>
</dbReference>
<proteinExistence type="predicted"/>
<dbReference type="InterPro" id="IPR003123">
    <property type="entry name" value="VPS9"/>
</dbReference>
<dbReference type="Gene3D" id="1.20.1050.80">
    <property type="entry name" value="VPS9 domain"/>
    <property type="match status" value="1"/>
</dbReference>
<dbReference type="PROSITE" id="PS50200">
    <property type="entry name" value="RA"/>
    <property type="match status" value="1"/>
</dbReference>
<dbReference type="EMBL" id="UZAM01007052">
    <property type="protein sequence ID" value="VDO96261.1"/>
    <property type="molecule type" value="Genomic_DNA"/>
</dbReference>
<evidence type="ECO:0000313" key="4">
    <source>
        <dbReference type="Proteomes" id="UP000270296"/>
    </source>
</evidence>
<accession>A0A3P7Z7L5</accession>
<dbReference type="InterPro" id="IPR000159">
    <property type="entry name" value="RA_dom"/>
</dbReference>
<keyword evidence="4" id="KW-1185">Reference proteome</keyword>
<dbReference type="Pfam" id="PF00788">
    <property type="entry name" value="RA"/>
    <property type="match status" value="1"/>
</dbReference>
<dbReference type="Pfam" id="PF02204">
    <property type="entry name" value="VPS9"/>
    <property type="match status" value="1"/>
</dbReference>
<evidence type="ECO:0000259" key="1">
    <source>
        <dbReference type="PROSITE" id="PS50200"/>
    </source>
</evidence>
<dbReference type="AlphaFoldDB" id="A0A3P7Z7L5"/>
<dbReference type="Proteomes" id="UP000270296">
    <property type="component" value="Unassembled WGS sequence"/>
</dbReference>
<dbReference type="SMART" id="SM00167">
    <property type="entry name" value="VPS9"/>
    <property type="match status" value="1"/>
</dbReference>
<dbReference type="InterPro" id="IPR037191">
    <property type="entry name" value="VPS9_dom_sf"/>
</dbReference>
<dbReference type="CDD" id="cd01776">
    <property type="entry name" value="RA_Rin"/>
    <property type="match status" value="1"/>
</dbReference>
<evidence type="ECO:0000259" key="2">
    <source>
        <dbReference type="PROSITE" id="PS51205"/>
    </source>
</evidence>
<dbReference type="InterPro" id="IPR045046">
    <property type="entry name" value="Vps9-like"/>
</dbReference>
<protein>
    <recommendedName>
        <fullName evidence="5">VPS9 domain-containing protein</fullName>
    </recommendedName>
</protein>
<organism evidence="3 4">
    <name type="scientific">Soboliphyme baturini</name>
    <dbReference type="NCBI Taxonomy" id="241478"/>
    <lineage>
        <taxon>Eukaryota</taxon>
        <taxon>Metazoa</taxon>
        <taxon>Ecdysozoa</taxon>
        <taxon>Nematoda</taxon>
        <taxon>Enoplea</taxon>
        <taxon>Dorylaimia</taxon>
        <taxon>Dioctophymatida</taxon>
        <taxon>Dioctophymatoidea</taxon>
        <taxon>Soboliphymatidae</taxon>
        <taxon>Soboliphyme</taxon>
    </lineage>
</organism>
<evidence type="ECO:0008006" key="5">
    <source>
        <dbReference type="Google" id="ProtNLM"/>
    </source>
</evidence>
<dbReference type="PROSITE" id="PS51205">
    <property type="entry name" value="VPS9"/>
    <property type="match status" value="1"/>
</dbReference>
<dbReference type="GO" id="GO:0030139">
    <property type="term" value="C:endocytic vesicle"/>
    <property type="evidence" value="ECO:0007669"/>
    <property type="project" value="TreeGrafter"/>
</dbReference>
<dbReference type="OrthoDB" id="21085at2759"/>
<dbReference type="GO" id="GO:0005829">
    <property type="term" value="C:cytosol"/>
    <property type="evidence" value="ECO:0007669"/>
    <property type="project" value="TreeGrafter"/>
</dbReference>
<dbReference type="GO" id="GO:0016192">
    <property type="term" value="P:vesicle-mediated transport"/>
    <property type="evidence" value="ECO:0007669"/>
    <property type="project" value="InterPro"/>
</dbReference>
<dbReference type="PANTHER" id="PTHR23101">
    <property type="entry name" value="RAB GDP/GTP EXCHANGE FACTOR"/>
    <property type="match status" value="1"/>
</dbReference>
<dbReference type="SUPFAM" id="SSF109993">
    <property type="entry name" value="VPS9 domain"/>
    <property type="match status" value="1"/>
</dbReference>
<feature type="domain" description="Ras-associating" evidence="1">
    <location>
        <begin position="365"/>
        <end position="430"/>
    </location>
</feature>
<gene>
    <name evidence="3" type="ORF">SBAD_LOCUS2025</name>
</gene>
<dbReference type="GO" id="GO:0005085">
    <property type="term" value="F:guanyl-nucleotide exchange factor activity"/>
    <property type="evidence" value="ECO:0007669"/>
    <property type="project" value="InterPro"/>
</dbReference>
<sequence length="443" mass="50169">MPYFPPRTSATSSEVAPVVVFFLSGTVLQCARSIGCHRDVRRGLPNGSCLLSWFARYLACHSFFGEMASDPSSFVGAQVKYFLKCTTEAVENDPKLVLGNVRQFINGLKNYLVKQDEASLHFLIENERCKLASNQFLNIDAILEGVLQKIILDPLKPYLYQLLIKESSKNGTLHSLSENMAAVRNKSPEDIGLQPIDFDIPMEQIREEFRRMQHHYSPVKKLEYLLRALSLAYPKSRVVTAVNCYNFDLPDADELLRWLVYLLSRCSVVGCEIEANYMWGLLHPALLFGEASYCLTALSSAVHVLKHAHLVSKLSDTCHFASEVLWRFVPSPYVESVETTGAFLRIAIPEEVTGAIYYHCFPAVPDMSCAKLCRMIAHKFKITNPEDYGLYLNVDGYESAVLPADCPDVMRAQLRALKKFHLFVYKRHEAKIAWPKMTTSEMD</sequence>
<dbReference type="PANTHER" id="PTHR23101:SF104">
    <property type="entry name" value="PROTEIN SPRINT"/>
    <property type="match status" value="1"/>
</dbReference>
<evidence type="ECO:0000313" key="3">
    <source>
        <dbReference type="EMBL" id="VDO96261.1"/>
    </source>
</evidence>
<name>A0A3P7Z7L5_9BILA</name>
<reference evidence="3 4" key="1">
    <citation type="submission" date="2018-11" db="EMBL/GenBank/DDBJ databases">
        <authorList>
            <consortium name="Pathogen Informatics"/>
        </authorList>
    </citation>
    <scope>NUCLEOTIDE SEQUENCE [LARGE SCALE GENOMIC DNA]</scope>
</reference>
<dbReference type="Pfam" id="PF23268">
    <property type="entry name" value="RIN1"/>
    <property type="match status" value="1"/>
</dbReference>
<feature type="domain" description="VPS9" evidence="2">
    <location>
        <begin position="170"/>
        <end position="314"/>
    </location>
</feature>